<evidence type="ECO:0000256" key="2">
    <source>
        <dbReference type="SAM" id="SignalP"/>
    </source>
</evidence>
<dbReference type="EMBL" id="CP107246">
    <property type="protein sequence ID" value="WIM05205.1"/>
    <property type="molecule type" value="Genomic_DNA"/>
</dbReference>
<keyword evidence="2" id="KW-0732">Signal</keyword>
<feature type="signal peptide" evidence="2">
    <location>
        <begin position="1"/>
        <end position="20"/>
    </location>
</feature>
<evidence type="ECO:0000256" key="1">
    <source>
        <dbReference type="SAM" id="MobiDB-lite"/>
    </source>
</evidence>
<evidence type="ECO:0008006" key="4">
    <source>
        <dbReference type="Google" id="ProtNLM"/>
    </source>
</evidence>
<gene>
    <name evidence="3" type="ORF">OHM77_10940</name>
</gene>
<sequence>MRQNARMLAWILLGAGAVGAAGAWAQGSLPDPTRPPGATVAAPHGSTQAVPTASGLSSVILRKGAKPAAVIDGQYVELGGKVGERKVVRIAEGEVVLKNAESADGRETLLLTPGIEKQPIKQKAVRKAVASGAKQ</sequence>
<dbReference type="KEGG" id="npv:OHM77_10940"/>
<feature type="chain" id="PRO_5041300860" description="MSHA biogenesis protein MshK" evidence="2">
    <location>
        <begin position="21"/>
        <end position="135"/>
    </location>
</feature>
<proteinExistence type="predicted"/>
<evidence type="ECO:0000313" key="3">
    <source>
        <dbReference type="EMBL" id="WIM05205.1"/>
    </source>
</evidence>
<accession>A0AA49IVK3</accession>
<dbReference type="Proteomes" id="UP001234916">
    <property type="component" value="Chromosome"/>
</dbReference>
<name>A0AA49IVK3_9PROT</name>
<organism evidence="3">
    <name type="scientific">Candidatus Nitricoxidivorans perseverans</name>
    <dbReference type="NCBI Taxonomy" id="2975601"/>
    <lineage>
        <taxon>Bacteria</taxon>
        <taxon>Pseudomonadati</taxon>
        <taxon>Pseudomonadota</taxon>
        <taxon>Betaproteobacteria</taxon>
        <taxon>Nitrosomonadales</taxon>
        <taxon>Sterolibacteriaceae</taxon>
        <taxon>Candidatus Nitricoxidivorans</taxon>
    </lineage>
</organism>
<protein>
    <recommendedName>
        <fullName evidence="4">MSHA biogenesis protein MshK</fullName>
    </recommendedName>
</protein>
<feature type="region of interest" description="Disordered" evidence="1">
    <location>
        <begin position="26"/>
        <end position="49"/>
    </location>
</feature>
<dbReference type="AlphaFoldDB" id="A0AA49IVK3"/>
<reference evidence="3" key="1">
    <citation type="journal article" date="2023" name="Nat. Microbiol.">
        <title>Enrichment and characterization of a nitric oxide-reducing microbial community in a continuous bioreactor.</title>
        <authorList>
            <person name="Garrido-Amador P."/>
            <person name="Stortenbeker N."/>
            <person name="Wessels H.J.C.T."/>
            <person name="Speth D.R."/>
            <person name="Garcia-Heredia I."/>
            <person name="Kartal B."/>
        </authorList>
    </citation>
    <scope>NUCLEOTIDE SEQUENCE</scope>
    <source>
        <strain evidence="3">MAG1</strain>
    </source>
</reference>